<dbReference type="Proteomes" id="UP001159405">
    <property type="component" value="Unassembled WGS sequence"/>
</dbReference>
<dbReference type="PANTHER" id="PTHR31854">
    <property type="entry name" value="TUBULIN POLYGLUTAMYLASE COMPLEX SUBUNIT 2"/>
    <property type="match status" value="1"/>
</dbReference>
<dbReference type="InterPro" id="IPR037883">
    <property type="entry name" value="Knr4/Smi1-like_sf"/>
</dbReference>
<gene>
    <name evidence="2" type="ORF">PLOB_00020004</name>
</gene>
<accession>A0ABN8REX8</accession>
<feature type="domain" description="Knr4/Smi1-like" evidence="1">
    <location>
        <begin position="41"/>
        <end position="192"/>
    </location>
</feature>
<evidence type="ECO:0000313" key="2">
    <source>
        <dbReference type="EMBL" id="CAH3177949.1"/>
    </source>
</evidence>
<name>A0ABN8REX8_9CNID</name>
<dbReference type="PANTHER" id="PTHR31854:SF2">
    <property type="entry name" value="TUBULIN POLYGLUTAMYLASE COMPLEX SUBUNIT 2"/>
    <property type="match status" value="1"/>
</dbReference>
<keyword evidence="3" id="KW-1185">Reference proteome</keyword>
<sequence length="308" mass="34866">MASLSEQSRVRELFDNMTLGVVRSLEKKPGVTDVRLLDRQPAEKHIIFTWEQKNMCILPDDLKSFFLTTNGLLIQWSIKFDGSVLPLGKMELNPVAGLVLLSRATAVCDDKPSLADLDSEEDDDDEHGHVKPHFDNRCKVFELDPCDGHGKVCLVYKDVKAGVTTSQPEIWFLDRSLEWSYLASCFTDYFRMMIVHLGLPVWQYLFTSTGLSPETKQWFNLYAPTRLAIDTANMDQQSKQKASPAEVNQPATSLPFNALDVNRLFKGKTDKGKVNSPRQRNHHQGRLRILVKVAVGNLVECPQDECNL</sequence>
<dbReference type="SUPFAM" id="SSF160631">
    <property type="entry name" value="SMI1/KNR4-like"/>
    <property type="match status" value="1"/>
</dbReference>
<proteinExistence type="predicted"/>
<protein>
    <recommendedName>
        <fullName evidence="1">Knr4/Smi1-like domain-containing protein</fullName>
    </recommendedName>
</protein>
<dbReference type="SMART" id="SM00860">
    <property type="entry name" value="SMI1_KNR4"/>
    <property type="match status" value="1"/>
</dbReference>
<organism evidence="2 3">
    <name type="scientific">Porites lobata</name>
    <dbReference type="NCBI Taxonomy" id="104759"/>
    <lineage>
        <taxon>Eukaryota</taxon>
        <taxon>Metazoa</taxon>
        <taxon>Cnidaria</taxon>
        <taxon>Anthozoa</taxon>
        <taxon>Hexacorallia</taxon>
        <taxon>Scleractinia</taxon>
        <taxon>Fungiina</taxon>
        <taxon>Poritidae</taxon>
        <taxon>Porites</taxon>
    </lineage>
</organism>
<dbReference type="InterPro" id="IPR018958">
    <property type="entry name" value="Knr4/Smi1-like_dom"/>
</dbReference>
<dbReference type="InterPro" id="IPR039231">
    <property type="entry name" value="TPGS2"/>
</dbReference>
<dbReference type="EMBL" id="CALNXK010000232">
    <property type="protein sequence ID" value="CAH3177949.1"/>
    <property type="molecule type" value="Genomic_DNA"/>
</dbReference>
<comment type="caution">
    <text evidence="2">The sequence shown here is derived from an EMBL/GenBank/DDBJ whole genome shotgun (WGS) entry which is preliminary data.</text>
</comment>
<evidence type="ECO:0000313" key="3">
    <source>
        <dbReference type="Proteomes" id="UP001159405"/>
    </source>
</evidence>
<reference evidence="2 3" key="1">
    <citation type="submission" date="2022-05" db="EMBL/GenBank/DDBJ databases">
        <authorList>
            <consortium name="Genoscope - CEA"/>
            <person name="William W."/>
        </authorList>
    </citation>
    <scope>NUCLEOTIDE SEQUENCE [LARGE SCALE GENOMIC DNA]</scope>
</reference>
<dbReference type="Pfam" id="PF09346">
    <property type="entry name" value="SMI1_KNR4"/>
    <property type="match status" value="1"/>
</dbReference>
<evidence type="ECO:0000259" key="1">
    <source>
        <dbReference type="SMART" id="SM00860"/>
    </source>
</evidence>